<proteinExistence type="inferred from homology"/>
<evidence type="ECO:0000256" key="4">
    <source>
        <dbReference type="ARBA" id="ARBA00011496"/>
    </source>
</evidence>
<dbReference type="EMBL" id="JBDGHN010000002">
    <property type="protein sequence ID" value="MEN2751363.1"/>
    <property type="molecule type" value="Genomic_DNA"/>
</dbReference>
<keyword evidence="8" id="KW-0368">Histidine biosynthesis</keyword>
<reference evidence="11 12" key="1">
    <citation type="submission" date="2024-05" db="EMBL/GenBank/DDBJ databases">
        <authorList>
            <person name="Kim H.-Y."/>
            <person name="Kim E."/>
            <person name="Cai Y."/>
            <person name="Yang S.-M."/>
            <person name="Lee W."/>
        </authorList>
    </citation>
    <scope>NUCLEOTIDE SEQUENCE [LARGE SCALE GENOMIC DNA]</scope>
    <source>
        <strain evidence="11 12">FBL11</strain>
    </source>
</reference>
<keyword evidence="8" id="KW-0028">Amino-acid biosynthesis</keyword>
<sequence length="441" mass="49123">MSVSSYSAVPVQSRSENNSTSQHADDNSVPNHLSHLSNFHLSNFTAEVANNWLLPDGVVDVLFEDAQKQEVLRHQLTQQLITHGYQLVNPPMIEFTESLLSDASEDLKRQTFKIIDQLTGRLMGVRADITPQILRIDAHHGGTGIARYCYAGDVIHTLPSGLFGSRTPLQLGAEIFGCASLSADFELIDVLFTMVNDLNMSAALHIDLGHVAIFKRLALLVELSDNDTKQLMHLYANKNLPELKRVCQTLPMGSDFYALARFGHDMTRLLAKLSDTAQQDTEIVTAVDELQRLKTHLQEQWNCNVSIDVTELSGYHYHTGIVFNGYINSETQPLVRGGRFDGMQSGGHLTNSQPREATGFSMDVSRLLAHVELAAPVVVVVDYAAINNMDSEQRQTLRQQVDSLRQQGYRVTVPLDIHDCPQDVTHRLSIVANQWQLTAVE</sequence>
<comment type="pathway">
    <text evidence="2 8">Amino-acid biosynthesis; L-histidine biosynthesis; L-histidine from 5-phospho-alpha-D-ribose 1-diphosphate: step 1/9.</text>
</comment>
<comment type="similarity">
    <text evidence="3 8">Belongs to the class-II aminoacyl-tRNA synthetase family. HisZ subfamily.</text>
</comment>
<feature type="domain" description="Class II Histidinyl-tRNA synthetase (HisRS)-like catalytic core" evidence="10">
    <location>
        <begin position="57"/>
        <end position="367"/>
    </location>
</feature>
<evidence type="ECO:0000256" key="5">
    <source>
        <dbReference type="ARBA" id="ARBA00020397"/>
    </source>
</evidence>
<dbReference type="GO" id="GO:0016757">
    <property type="term" value="F:glycosyltransferase activity"/>
    <property type="evidence" value="ECO:0007669"/>
    <property type="project" value="UniProtKB-KW"/>
</dbReference>
<dbReference type="PIRSF" id="PIRSF001549">
    <property type="entry name" value="His-tRNA_synth"/>
    <property type="match status" value="1"/>
</dbReference>
<evidence type="ECO:0000256" key="2">
    <source>
        <dbReference type="ARBA" id="ARBA00004667"/>
    </source>
</evidence>
<evidence type="ECO:0000313" key="11">
    <source>
        <dbReference type="EMBL" id="MEN2751363.1"/>
    </source>
</evidence>
<dbReference type="InterPro" id="IPR004517">
    <property type="entry name" value="HisZ"/>
</dbReference>
<keyword evidence="11" id="KW-0808">Transferase</keyword>
<protein>
    <recommendedName>
        <fullName evidence="5 8">ATP phosphoribosyltransferase regulatory subunit</fullName>
    </recommendedName>
</protein>
<dbReference type="SUPFAM" id="SSF55681">
    <property type="entry name" value="Class II aaRS and biotin synthetases"/>
    <property type="match status" value="1"/>
</dbReference>
<evidence type="ECO:0000256" key="7">
    <source>
        <dbReference type="ARBA" id="ARBA00025246"/>
    </source>
</evidence>
<comment type="subunit">
    <text evidence="4 8">Heteromultimer composed of HisG and HisZ subunits.</text>
</comment>
<dbReference type="Proteomes" id="UP001461960">
    <property type="component" value="Unassembled WGS sequence"/>
</dbReference>
<dbReference type="Gene3D" id="3.30.930.10">
    <property type="entry name" value="Bira Bifunctional Protein, Domain 2"/>
    <property type="match status" value="1"/>
</dbReference>
<keyword evidence="6 8" id="KW-0963">Cytoplasm</keyword>
<comment type="miscellaneous">
    <text evidence="8">This function is generally fulfilled by the C-terminal part of HisG, which is missing in some bacteria such as this one.</text>
</comment>
<evidence type="ECO:0000256" key="8">
    <source>
        <dbReference type="HAMAP-Rule" id="MF_00125"/>
    </source>
</evidence>
<comment type="function">
    <text evidence="7 8">Required for the first step of histidine biosynthesis. May allow the feedback regulation of ATP phosphoribosyltransferase activity by histidine.</text>
</comment>
<evidence type="ECO:0000259" key="10">
    <source>
        <dbReference type="Pfam" id="PF13393"/>
    </source>
</evidence>
<evidence type="ECO:0000256" key="1">
    <source>
        <dbReference type="ARBA" id="ARBA00004496"/>
    </source>
</evidence>
<gene>
    <name evidence="8" type="primary">hisZ</name>
    <name evidence="11" type="ORF">AAIR29_06910</name>
</gene>
<evidence type="ECO:0000313" key="12">
    <source>
        <dbReference type="Proteomes" id="UP001461960"/>
    </source>
</evidence>
<dbReference type="InterPro" id="IPR004516">
    <property type="entry name" value="HisRS/HisZ"/>
</dbReference>
<name>A0ABU9X7I1_9GAMM</name>
<evidence type="ECO:0000256" key="3">
    <source>
        <dbReference type="ARBA" id="ARBA00005539"/>
    </source>
</evidence>
<dbReference type="Pfam" id="PF13393">
    <property type="entry name" value="tRNA-synt_His"/>
    <property type="match status" value="1"/>
</dbReference>
<dbReference type="PANTHER" id="PTHR43707:SF1">
    <property type="entry name" value="HISTIDINE--TRNA LIGASE, MITOCHONDRIAL-RELATED"/>
    <property type="match status" value="1"/>
</dbReference>
<evidence type="ECO:0000256" key="6">
    <source>
        <dbReference type="ARBA" id="ARBA00022490"/>
    </source>
</evidence>
<dbReference type="InterPro" id="IPR041715">
    <property type="entry name" value="HisRS-like_core"/>
</dbReference>
<dbReference type="InterPro" id="IPR045864">
    <property type="entry name" value="aa-tRNA-synth_II/BPL/LPL"/>
</dbReference>
<evidence type="ECO:0000256" key="9">
    <source>
        <dbReference type="SAM" id="MobiDB-lite"/>
    </source>
</evidence>
<organism evidence="11 12">
    <name type="scientific">Psychrobacter saeujeotis</name>
    <dbReference type="NCBI Taxonomy" id="3143436"/>
    <lineage>
        <taxon>Bacteria</taxon>
        <taxon>Pseudomonadati</taxon>
        <taxon>Pseudomonadota</taxon>
        <taxon>Gammaproteobacteria</taxon>
        <taxon>Moraxellales</taxon>
        <taxon>Moraxellaceae</taxon>
        <taxon>Psychrobacter</taxon>
    </lineage>
</organism>
<dbReference type="HAMAP" id="MF_00125">
    <property type="entry name" value="HisZ"/>
    <property type="match status" value="1"/>
</dbReference>
<dbReference type="PANTHER" id="PTHR43707">
    <property type="entry name" value="HISTIDYL-TRNA SYNTHETASE"/>
    <property type="match status" value="1"/>
</dbReference>
<keyword evidence="11" id="KW-0328">Glycosyltransferase</keyword>
<comment type="subcellular location">
    <subcellularLocation>
        <location evidence="1 8">Cytoplasm</location>
    </subcellularLocation>
</comment>
<dbReference type="NCBIfam" id="NF009086">
    <property type="entry name" value="PRK12421.1"/>
    <property type="match status" value="1"/>
</dbReference>
<accession>A0ABU9X7I1</accession>
<keyword evidence="12" id="KW-1185">Reference proteome</keyword>
<comment type="caution">
    <text evidence="11">The sequence shown here is derived from an EMBL/GenBank/DDBJ whole genome shotgun (WGS) entry which is preliminary data.</text>
</comment>
<feature type="region of interest" description="Disordered" evidence="9">
    <location>
        <begin position="1"/>
        <end position="31"/>
    </location>
</feature>